<feature type="transmembrane region" description="Helical" evidence="7">
    <location>
        <begin position="75"/>
        <end position="96"/>
    </location>
</feature>
<dbReference type="Proteomes" id="UP000220611">
    <property type="component" value="Unassembled WGS sequence"/>
</dbReference>
<dbReference type="CDD" id="cd06261">
    <property type="entry name" value="TM_PBP2"/>
    <property type="match status" value="1"/>
</dbReference>
<accession>A7VPI6</accession>
<feature type="domain" description="ABC transmembrane type-1" evidence="8">
    <location>
        <begin position="71"/>
        <end position="260"/>
    </location>
</feature>
<gene>
    <name evidence="10" type="ORF">CH238_08705</name>
    <name evidence="9" type="ORF">CLOLEP_00462</name>
</gene>
<keyword evidence="3" id="KW-1003">Cell membrane</keyword>
<comment type="caution">
    <text evidence="9">The sequence shown here is derived from an EMBL/GenBank/DDBJ whole genome shotgun (WGS) entry which is preliminary data.</text>
</comment>
<dbReference type="InterPro" id="IPR000515">
    <property type="entry name" value="MetI-like"/>
</dbReference>
<evidence type="ECO:0000256" key="1">
    <source>
        <dbReference type="ARBA" id="ARBA00004651"/>
    </source>
</evidence>
<evidence type="ECO:0000256" key="7">
    <source>
        <dbReference type="RuleBase" id="RU363032"/>
    </source>
</evidence>
<feature type="transmembrane region" description="Helical" evidence="7">
    <location>
        <begin position="137"/>
        <end position="160"/>
    </location>
</feature>
<reference evidence="9 11" key="2">
    <citation type="submission" date="2007-08" db="EMBL/GenBank/DDBJ databases">
        <authorList>
            <person name="Fulton L."/>
            <person name="Clifton S."/>
            <person name="Fulton B."/>
            <person name="Xu J."/>
            <person name="Minx P."/>
            <person name="Pepin K.H."/>
            <person name="Johnson M."/>
            <person name="Thiruvilangam P."/>
            <person name="Bhonagiri V."/>
            <person name="Nash W.E."/>
            <person name="Wang C."/>
            <person name="Mardis E.R."/>
            <person name="Wilson R.K."/>
        </authorList>
    </citation>
    <scope>NUCLEOTIDE SEQUENCE [LARGE SCALE GENOMIC DNA]</scope>
    <source>
        <strain evidence="9 11">DSM 753</strain>
    </source>
</reference>
<evidence type="ECO:0000313" key="9">
    <source>
        <dbReference type="EMBL" id="EDO62648.1"/>
    </source>
</evidence>
<dbReference type="AlphaFoldDB" id="A7VPI6"/>
<keyword evidence="2 7" id="KW-0813">Transport</keyword>
<evidence type="ECO:0000256" key="5">
    <source>
        <dbReference type="ARBA" id="ARBA00022989"/>
    </source>
</evidence>
<dbReference type="Gene3D" id="1.10.3720.10">
    <property type="entry name" value="MetI-like"/>
    <property type="match status" value="1"/>
</dbReference>
<feature type="transmembrane region" description="Helical" evidence="7">
    <location>
        <begin position="7"/>
        <end position="32"/>
    </location>
</feature>
<dbReference type="HOGENOM" id="CLU_016047_1_2_9"/>
<evidence type="ECO:0000313" key="11">
    <source>
        <dbReference type="Proteomes" id="UP000003490"/>
    </source>
</evidence>
<dbReference type="EMBL" id="ABCB02000013">
    <property type="protein sequence ID" value="EDO62648.1"/>
    <property type="molecule type" value="Genomic_DNA"/>
</dbReference>
<dbReference type="EMBL" id="NOXF01000006">
    <property type="protein sequence ID" value="PEQ24265.1"/>
    <property type="molecule type" value="Genomic_DNA"/>
</dbReference>
<dbReference type="eggNOG" id="COG0395">
    <property type="taxonomic scope" value="Bacteria"/>
</dbReference>
<evidence type="ECO:0000313" key="12">
    <source>
        <dbReference type="Proteomes" id="UP000220611"/>
    </source>
</evidence>
<dbReference type="SUPFAM" id="SSF161098">
    <property type="entry name" value="MetI-like"/>
    <property type="match status" value="1"/>
</dbReference>
<comment type="similarity">
    <text evidence="7">Belongs to the binding-protein-dependent transport system permease family.</text>
</comment>
<dbReference type="PANTHER" id="PTHR43744:SF12">
    <property type="entry name" value="ABC TRANSPORTER PERMEASE PROTEIN MG189-RELATED"/>
    <property type="match status" value="1"/>
</dbReference>
<dbReference type="PANTHER" id="PTHR43744">
    <property type="entry name" value="ABC TRANSPORTER PERMEASE PROTEIN MG189-RELATED-RELATED"/>
    <property type="match status" value="1"/>
</dbReference>
<reference evidence="9 11" key="1">
    <citation type="submission" date="2007-08" db="EMBL/GenBank/DDBJ databases">
        <title>Draft genome sequence of Clostridium leptum (DSM 753).</title>
        <authorList>
            <person name="Sudarsanam P."/>
            <person name="Ley R."/>
            <person name="Guruge J."/>
            <person name="Turnbaugh P.J."/>
            <person name="Mahowald M."/>
            <person name="Liep D."/>
            <person name="Gordon J."/>
        </authorList>
    </citation>
    <scope>NUCLEOTIDE SEQUENCE [LARGE SCALE GENOMIC DNA]</scope>
    <source>
        <strain evidence="9 11">DSM 753</strain>
    </source>
</reference>
<keyword evidence="4 7" id="KW-0812">Transmembrane</keyword>
<dbReference type="Proteomes" id="UP000003490">
    <property type="component" value="Unassembled WGS sequence"/>
</dbReference>
<evidence type="ECO:0000256" key="6">
    <source>
        <dbReference type="ARBA" id="ARBA00023136"/>
    </source>
</evidence>
<sequence length="275" mass="30484">MKKKKLLLTIVCNIIAWILSLICLVPLVLIIFNSLKDSLSASYMNLSLPAFPIPWDNFSTVIQKGKLDTSFLNSAIYSVGSVALCTLFAAAAAYVLSRNRTKLNSFLYIFIVLGITMPMNYVALIRVMSFLNLMNSQIGIILLYAGMQLPFAVFLIHGFVAKVPVDLDEAGIIDGCSPIRLFFSIVLPLLKPALATVIVLTFLNTWNEFASPLYFLNSSEKWPMTLSVYNFFGMYFKDWNLVCADILLTSLPVILVYLLGQKYIVSGMTAGAVKG</sequence>
<dbReference type="GO" id="GO:0005886">
    <property type="term" value="C:plasma membrane"/>
    <property type="evidence" value="ECO:0007669"/>
    <property type="project" value="UniProtKB-SubCell"/>
</dbReference>
<evidence type="ECO:0000256" key="2">
    <source>
        <dbReference type="ARBA" id="ARBA00022448"/>
    </source>
</evidence>
<evidence type="ECO:0000256" key="3">
    <source>
        <dbReference type="ARBA" id="ARBA00022475"/>
    </source>
</evidence>
<feature type="transmembrane region" description="Helical" evidence="7">
    <location>
        <begin position="108"/>
        <end position="131"/>
    </location>
</feature>
<organism evidence="9 11">
    <name type="scientific">[Clostridium] leptum DSM 753</name>
    <dbReference type="NCBI Taxonomy" id="428125"/>
    <lineage>
        <taxon>Bacteria</taxon>
        <taxon>Bacillati</taxon>
        <taxon>Bacillota</taxon>
        <taxon>Clostridia</taxon>
        <taxon>Eubacteriales</taxon>
        <taxon>Oscillospiraceae</taxon>
        <taxon>Oscillospiraceae incertae sedis</taxon>
    </lineage>
</organism>
<evidence type="ECO:0000313" key="10">
    <source>
        <dbReference type="EMBL" id="PEQ24265.1"/>
    </source>
</evidence>
<protein>
    <submittedName>
        <fullName evidence="9">ABC transporter, permease protein</fullName>
    </submittedName>
    <submittedName>
        <fullName evidence="10">Carbohydrate ABC transporter permease</fullName>
    </submittedName>
</protein>
<keyword evidence="5 7" id="KW-1133">Transmembrane helix</keyword>
<keyword evidence="6 7" id="KW-0472">Membrane</keyword>
<dbReference type="Pfam" id="PF00528">
    <property type="entry name" value="BPD_transp_1"/>
    <property type="match status" value="1"/>
</dbReference>
<keyword evidence="12" id="KW-1185">Reference proteome</keyword>
<proteinExistence type="inferred from homology"/>
<feature type="transmembrane region" description="Helical" evidence="7">
    <location>
        <begin position="181"/>
        <end position="203"/>
    </location>
</feature>
<name>A7VPI6_9FIRM</name>
<feature type="transmembrane region" description="Helical" evidence="7">
    <location>
        <begin position="239"/>
        <end position="259"/>
    </location>
</feature>
<comment type="subcellular location">
    <subcellularLocation>
        <location evidence="1 7">Cell membrane</location>
        <topology evidence="1 7">Multi-pass membrane protein</topology>
    </subcellularLocation>
</comment>
<reference evidence="10 12" key="3">
    <citation type="submission" date="2017-07" db="EMBL/GenBank/DDBJ databases">
        <title>Prevalence of linear plasmids in Cutibacterium (Propionibacterium) acnes isolates obtained from prostatic tissue.</title>
        <authorList>
            <person name="Davidsson S."/>
            <person name="Carlsson J."/>
            <person name="Molling P."/>
            <person name="Andren O."/>
            <person name="Andersson S.-O."/>
            <person name="Brzuszkiewicz E."/>
            <person name="Poehlein A."/>
            <person name="Al-Zeer M."/>
            <person name="Brinkmann V."/>
            <person name="Scavenius C."/>
            <person name="Nazipi S."/>
            <person name="Soderquist B."/>
            <person name="Bruggemann H."/>
        </authorList>
    </citation>
    <scope>NUCLEOTIDE SEQUENCE [LARGE SCALE GENOMIC DNA]</scope>
    <source>
        <strain evidence="10 12">DSM 753</strain>
    </source>
</reference>
<evidence type="ECO:0000259" key="8">
    <source>
        <dbReference type="PROSITE" id="PS50928"/>
    </source>
</evidence>
<dbReference type="InterPro" id="IPR035906">
    <property type="entry name" value="MetI-like_sf"/>
</dbReference>
<evidence type="ECO:0000256" key="4">
    <source>
        <dbReference type="ARBA" id="ARBA00022692"/>
    </source>
</evidence>
<dbReference type="PROSITE" id="PS50928">
    <property type="entry name" value="ABC_TM1"/>
    <property type="match status" value="1"/>
</dbReference>
<dbReference type="GO" id="GO:0055085">
    <property type="term" value="P:transmembrane transport"/>
    <property type="evidence" value="ECO:0007669"/>
    <property type="project" value="InterPro"/>
</dbReference>